<dbReference type="OrthoDB" id="268763at2759"/>
<dbReference type="Pfam" id="PF22241">
    <property type="entry name" value="PSMD12-CSN4_N"/>
    <property type="match status" value="2"/>
</dbReference>
<evidence type="ECO:0000256" key="1">
    <source>
        <dbReference type="ARBA" id="ARBA00006397"/>
    </source>
</evidence>
<dbReference type="InterPro" id="IPR040896">
    <property type="entry name" value="RPN5_C"/>
</dbReference>
<keyword evidence="7" id="KW-1185">Reference proteome</keyword>
<gene>
    <name evidence="6" type="ORF">CBR_g4871</name>
</gene>
<comment type="similarity">
    <text evidence="1">Belongs to the proteasome subunit p55 family.</text>
</comment>
<dbReference type="GO" id="GO:0008541">
    <property type="term" value="C:proteasome regulatory particle, lid subcomplex"/>
    <property type="evidence" value="ECO:0007669"/>
    <property type="project" value="TreeGrafter"/>
</dbReference>
<proteinExistence type="inferred from homology"/>
<dbReference type="EMBL" id="BFEA01000124">
    <property type="protein sequence ID" value="GBG70043.1"/>
    <property type="molecule type" value="Genomic_DNA"/>
</dbReference>
<organism evidence="6 7">
    <name type="scientific">Chara braunii</name>
    <name type="common">Braun's stonewort</name>
    <dbReference type="NCBI Taxonomy" id="69332"/>
    <lineage>
        <taxon>Eukaryota</taxon>
        <taxon>Viridiplantae</taxon>
        <taxon>Streptophyta</taxon>
        <taxon>Charophyceae</taxon>
        <taxon>Charales</taxon>
        <taxon>Characeae</taxon>
        <taxon>Chara</taxon>
    </lineage>
</organism>
<dbReference type="Pfam" id="PF18098">
    <property type="entry name" value="RPN5_C"/>
    <property type="match status" value="1"/>
</dbReference>
<name>A0A388KJ97_CHABU</name>
<evidence type="ECO:0000256" key="4">
    <source>
        <dbReference type="SAM" id="MobiDB-lite"/>
    </source>
</evidence>
<dbReference type="SUPFAM" id="SSF46785">
    <property type="entry name" value="Winged helix' DNA-binding domain"/>
    <property type="match status" value="1"/>
</dbReference>
<keyword evidence="2" id="KW-0647">Proteasome</keyword>
<dbReference type="Proteomes" id="UP000265515">
    <property type="component" value="Unassembled WGS sequence"/>
</dbReference>
<dbReference type="InterPro" id="IPR000717">
    <property type="entry name" value="PCI_dom"/>
</dbReference>
<dbReference type="OMA" id="AENEMFK"/>
<dbReference type="PANTHER" id="PTHR10855:SF1">
    <property type="entry name" value="26S PROTEASOME NON-ATPASE REGULATORY SUBUNIT 12"/>
    <property type="match status" value="1"/>
</dbReference>
<dbReference type="PROSITE" id="PS50250">
    <property type="entry name" value="PCI"/>
    <property type="match status" value="1"/>
</dbReference>
<evidence type="ECO:0000256" key="2">
    <source>
        <dbReference type="ARBA" id="ARBA00022942"/>
    </source>
</evidence>
<evidence type="ECO:0000256" key="3">
    <source>
        <dbReference type="ARBA" id="ARBA00064920"/>
    </source>
</evidence>
<feature type="region of interest" description="Disordered" evidence="4">
    <location>
        <begin position="1"/>
        <end position="28"/>
    </location>
</feature>
<dbReference type="GO" id="GO:0005634">
    <property type="term" value="C:nucleus"/>
    <property type="evidence" value="ECO:0007669"/>
    <property type="project" value="UniProtKB-ARBA"/>
</dbReference>
<dbReference type="InterPro" id="IPR054559">
    <property type="entry name" value="PSMD12-CSN4-like_N"/>
</dbReference>
<dbReference type="Gramene" id="GBG70043">
    <property type="protein sequence ID" value="GBG70043"/>
    <property type="gene ID" value="CBR_g4871"/>
</dbReference>
<dbReference type="PANTHER" id="PTHR10855">
    <property type="entry name" value="26S PROTEASOME NON-ATPASE REGULATORY SUBUNIT 12/COP9 SIGNALOSOME COMPLEX SUBUNIT 4"/>
    <property type="match status" value="1"/>
</dbReference>
<reference evidence="6 7" key="1">
    <citation type="journal article" date="2018" name="Cell">
        <title>The Chara Genome: Secondary Complexity and Implications for Plant Terrestrialization.</title>
        <authorList>
            <person name="Nishiyama T."/>
            <person name="Sakayama H."/>
            <person name="Vries J.D."/>
            <person name="Buschmann H."/>
            <person name="Saint-Marcoux D."/>
            <person name="Ullrich K.K."/>
            <person name="Haas F.B."/>
            <person name="Vanderstraeten L."/>
            <person name="Becker D."/>
            <person name="Lang D."/>
            <person name="Vosolsobe S."/>
            <person name="Rombauts S."/>
            <person name="Wilhelmsson P.K.I."/>
            <person name="Janitza P."/>
            <person name="Kern R."/>
            <person name="Heyl A."/>
            <person name="Rumpler F."/>
            <person name="Villalobos L.I.A.C."/>
            <person name="Clay J.M."/>
            <person name="Skokan R."/>
            <person name="Toyoda A."/>
            <person name="Suzuki Y."/>
            <person name="Kagoshima H."/>
            <person name="Schijlen E."/>
            <person name="Tajeshwar N."/>
            <person name="Catarino B."/>
            <person name="Hetherington A.J."/>
            <person name="Saltykova A."/>
            <person name="Bonnot C."/>
            <person name="Breuninger H."/>
            <person name="Symeonidi A."/>
            <person name="Radhakrishnan G.V."/>
            <person name="Van Nieuwerburgh F."/>
            <person name="Deforce D."/>
            <person name="Chang C."/>
            <person name="Karol K.G."/>
            <person name="Hedrich R."/>
            <person name="Ulvskov P."/>
            <person name="Glockner G."/>
            <person name="Delwiche C.F."/>
            <person name="Petrasek J."/>
            <person name="Van de Peer Y."/>
            <person name="Friml J."/>
            <person name="Beilby M."/>
            <person name="Dolan L."/>
            <person name="Kohara Y."/>
            <person name="Sugano S."/>
            <person name="Fujiyama A."/>
            <person name="Delaux P.-M."/>
            <person name="Quint M."/>
            <person name="TheiBen G."/>
            <person name="Hagemann M."/>
            <person name="Harholt J."/>
            <person name="Dunand C."/>
            <person name="Zachgo S."/>
            <person name="Langdale J."/>
            <person name="Maumus F."/>
            <person name="Straeten D.V.D."/>
            <person name="Gould S.B."/>
            <person name="Rensing S.A."/>
        </authorList>
    </citation>
    <scope>NUCLEOTIDE SEQUENCE [LARGE SCALE GENOMIC DNA]</scope>
    <source>
        <strain evidence="6 7">S276</strain>
    </source>
</reference>
<protein>
    <recommendedName>
        <fullName evidence="5">PCI domain-containing protein</fullName>
    </recommendedName>
</protein>
<comment type="caution">
    <text evidence="6">The sequence shown here is derived from an EMBL/GenBank/DDBJ whole genome shotgun (WGS) entry which is preliminary data.</text>
</comment>
<sequence length="499" mass="55669">MEGLPAAAAAASRSEQPNGAQGQQQAADNVDVEIETQKALALQEGKLNEAVDNLLNLEKQSRLAADVGTTKKLAVAIVQCCFAAGAWKKLNEQVVLLSKRRAQLKQAIQAVVQEAMTYIDASPDLETKVEVIKTLVSVTAGKIYLEIERARLSRKLAGIKETQGLIAEAADIMQEVAVETFGAMAKTEKIAFILEQVRLCLDQKDFVRAHILAKKINTRVFVDEPVKKEKKKGRGGQDSGDGVMEVAGADIPPMMELKLMYYQLMIRYYAHMGDYLDICRSYQAIYETPSIQADPSQWIPVLKKIVWFLVLSPHGSMQSSLMHSVMADKKLAELPKFHALLKRFVTMEVVRWPVLAEEYKVEMEEESSIFGAQLLGDDGADGGDGGKALADLRQRVVEHNILVISKYYARITLRRLSELLALPKEETERHLTEMVVSKALIAKVDRPAGIVNFQIRKDSNELLNGWSMNIERLVDLVEKSCHQIHRETMVHHVNLNTVL</sequence>
<dbReference type="InterPro" id="IPR036390">
    <property type="entry name" value="WH_DNA-bd_sf"/>
</dbReference>
<evidence type="ECO:0000259" key="5">
    <source>
        <dbReference type="PROSITE" id="PS50250"/>
    </source>
</evidence>
<dbReference type="InterPro" id="IPR040134">
    <property type="entry name" value="PSMD12/CSN4"/>
</dbReference>
<feature type="compositionally biased region" description="Low complexity" evidence="4">
    <location>
        <begin position="1"/>
        <end position="11"/>
    </location>
</feature>
<dbReference type="STRING" id="69332.A0A388KJ97"/>
<dbReference type="InterPro" id="IPR036388">
    <property type="entry name" value="WH-like_DNA-bd_sf"/>
</dbReference>
<dbReference type="SMART" id="SM00088">
    <property type="entry name" value="PINT"/>
    <property type="match status" value="1"/>
</dbReference>
<dbReference type="GO" id="GO:0005737">
    <property type="term" value="C:cytoplasm"/>
    <property type="evidence" value="ECO:0007669"/>
    <property type="project" value="TreeGrafter"/>
</dbReference>
<feature type="domain" description="PCI" evidence="5">
    <location>
        <begin position="277"/>
        <end position="458"/>
    </location>
</feature>
<dbReference type="FunFam" id="1.10.10.10:FF:000070">
    <property type="entry name" value="26S proteasome non-ATPase regulatory subunit 12"/>
    <property type="match status" value="1"/>
</dbReference>
<dbReference type="Pfam" id="PF01399">
    <property type="entry name" value="PCI"/>
    <property type="match status" value="1"/>
</dbReference>
<evidence type="ECO:0000313" key="6">
    <source>
        <dbReference type="EMBL" id="GBG70043.1"/>
    </source>
</evidence>
<dbReference type="Gene3D" id="1.10.10.10">
    <property type="entry name" value="Winged helix-like DNA-binding domain superfamily/Winged helix DNA-binding domain"/>
    <property type="match status" value="1"/>
</dbReference>
<accession>A0A388KJ97</accession>
<dbReference type="AlphaFoldDB" id="A0A388KJ97"/>
<evidence type="ECO:0000313" key="7">
    <source>
        <dbReference type="Proteomes" id="UP000265515"/>
    </source>
</evidence>
<comment type="subunit">
    <text evidence="3">Component of the 19S regulatory particle (RP/PA700) lid subcomplex of the 26S proteasome. The 26S proteasome is composed of a core protease (CP), known as the 20S proteasome, capped at one or both ends by the 19S regulatory particle (RP/PA700). The RP/PA700 complex is composed of at least 17 different subunits in two subcomplexes, the base and the lid, which form the portions proximal and distal to the 20S proteolytic core, respectively.</text>
</comment>